<comment type="caution">
    <text evidence="2">The sequence shown here is derived from an EMBL/GenBank/DDBJ whole genome shotgun (WGS) entry which is preliminary data.</text>
</comment>
<dbReference type="Pfam" id="PF19459">
    <property type="entry name" value="DUF5996"/>
    <property type="match status" value="1"/>
</dbReference>
<dbReference type="Proteomes" id="UP000253507">
    <property type="component" value="Unassembled WGS sequence"/>
</dbReference>
<organism evidence="2 3">
    <name type="scientific">Streptomyces reniochalinae</name>
    <dbReference type="NCBI Taxonomy" id="2250578"/>
    <lineage>
        <taxon>Bacteria</taxon>
        <taxon>Bacillati</taxon>
        <taxon>Actinomycetota</taxon>
        <taxon>Actinomycetes</taxon>
        <taxon>Kitasatosporales</taxon>
        <taxon>Streptomycetaceae</taxon>
        <taxon>Streptomyces</taxon>
    </lineage>
</organism>
<protein>
    <recommendedName>
        <fullName evidence="4">Ava_C0101 and related proteins</fullName>
    </recommendedName>
</protein>
<dbReference type="InterPro" id="IPR046038">
    <property type="entry name" value="DUF5996"/>
</dbReference>
<accession>A0A367ET04</accession>
<keyword evidence="3" id="KW-1185">Reference proteome</keyword>
<feature type="region of interest" description="Disordered" evidence="1">
    <location>
        <begin position="295"/>
        <end position="316"/>
    </location>
</feature>
<reference evidence="2 3" key="1">
    <citation type="submission" date="2018-06" db="EMBL/GenBank/DDBJ databases">
        <title>Streptomyces reniochalinae sp. nov. and Streptomyces diacarnus sp. nov. from marine sponges.</title>
        <authorList>
            <person name="Li L."/>
        </authorList>
    </citation>
    <scope>NUCLEOTIDE SEQUENCE [LARGE SCALE GENOMIC DNA]</scope>
    <source>
        <strain evidence="2 3">LHW50302</strain>
    </source>
</reference>
<sequence>MTTGHATSQVLWPSLRVEDWSATRDTLHMWTQIVGKIRLKHAPMVNHWWQVCLQVSSRGLIAPAIPYHSGVFDIEFDFLGEQLHIRTSVGDTRRIALQNRSVADFHAEVLRALGELHIEAAIQPHPNEVEPAVQFADNFEQATYDPEAASAFWRQLMQAYRVMDEFRARFVGKASPVQFFWGSMDLACARFSGRTAPPHPGGAPHLGDWVMREAYSRELSSCGFWPGGGEEGAFYSYAYPAPTGFDEHEVAPEAAFFSADYGEFLLPYEAVRTATDPEGDVLRFLQTTYEAAADRGGWDRGALEEDPARWDDQYQP</sequence>
<dbReference type="AlphaFoldDB" id="A0A367ET04"/>
<dbReference type="RefSeq" id="WP_114015186.1">
    <property type="nucleotide sequence ID" value="NZ_QOIM01000028.1"/>
</dbReference>
<gene>
    <name evidence="2" type="ORF">DQ392_09970</name>
</gene>
<proteinExistence type="predicted"/>
<dbReference type="OrthoDB" id="9800945at2"/>
<evidence type="ECO:0000256" key="1">
    <source>
        <dbReference type="SAM" id="MobiDB-lite"/>
    </source>
</evidence>
<name>A0A367ET04_9ACTN</name>
<evidence type="ECO:0000313" key="3">
    <source>
        <dbReference type="Proteomes" id="UP000253507"/>
    </source>
</evidence>
<evidence type="ECO:0000313" key="2">
    <source>
        <dbReference type="EMBL" id="RCG20310.1"/>
    </source>
</evidence>
<dbReference type="EMBL" id="QOIM01000028">
    <property type="protein sequence ID" value="RCG20310.1"/>
    <property type="molecule type" value="Genomic_DNA"/>
</dbReference>
<evidence type="ECO:0008006" key="4">
    <source>
        <dbReference type="Google" id="ProtNLM"/>
    </source>
</evidence>